<dbReference type="PANTHER" id="PTHR36978">
    <property type="entry name" value="P-LOOP CONTAINING NUCLEOTIDE TRIPHOSPHATE HYDROLASE"/>
    <property type="match status" value="1"/>
</dbReference>
<dbReference type="GeneID" id="63768145"/>
<evidence type="ECO:0008006" key="4">
    <source>
        <dbReference type="Google" id="ProtNLM"/>
    </source>
</evidence>
<dbReference type="STRING" id="1036612.A0A1L9TKK1"/>
<dbReference type="InterPro" id="IPR040632">
    <property type="entry name" value="Sulfotransfer_4"/>
</dbReference>
<sequence length="280" mass="32538">MAANAPFPAANYPPMKPPFRRQKPMKVLALGMSRTGTLSLCTALNELGYTCYHMTECCLDFRNDSLLYWNKAINLKCLGYGKVLRRRHFDLMLWRYDAVTDFPCTLFVEELMDVYPDAKIILTTRDPESWVPFMQRSLYAILRMKRLKLLALFDWKYTRPALKLIRSALTVWTDGVPKDLDRLVAGYVAHNAHVRGAALQRGREVFEFSVKDGWRPLCDFLGKEVPATPFPRVNEGNFIAQYLKLMFWKRVVELGMPVLLAVGVFWVVSEVFWWWTLPLQ</sequence>
<evidence type="ECO:0000313" key="3">
    <source>
        <dbReference type="Proteomes" id="UP000184356"/>
    </source>
</evidence>
<dbReference type="Gene3D" id="3.40.50.300">
    <property type="entry name" value="P-loop containing nucleotide triphosphate hydrolases"/>
    <property type="match status" value="1"/>
</dbReference>
<dbReference type="PANTHER" id="PTHR36978:SF4">
    <property type="entry name" value="P-LOOP CONTAINING NUCLEOSIDE TRIPHOSPHATE HYDROLASE PROTEIN"/>
    <property type="match status" value="1"/>
</dbReference>
<keyword evidence="1" id="KW-0472">Membrane</keyword>
<proteinExistence type="predicted"/>
<feature type="transmembrane region" description="Helical" evidence="1">
    <location>
        <begin position="254"/>
        <end position="275"/>
    </location>
</feature>
<keyword evidence="1" id="KW-1133">Transmembrane helix</keyword>
<dbReference type="AlphaFoldDB" id="A0A1L9TKK1"/>
<dbReference type="Proteomes" id="UP000184356">
    <property type="component" value="Unassembled WGS sequence"/>
</dbReference>
<dbReference type="VEuPathDB" id="FungiDB:ASPSYDRAFT_88849"/>
<dbReference type="SUPFAM" id="SSF52540">
    <property type="entry name" value="P-loop containing nucleoside triphosphate hydrolases"/>
    <property type="match status" value="1"/>
</dbReference>
<evidence type="ECO:0000313" key="2">
    <source>
        <dbReference type="EMBL" id="OJJ59957.1"/>
    </source>
</evidence>
<protein>
    <recommendedName>
        <fullName evidence="4">NAD dependent epimerase/dehydratase</fullName>
    </recommendedName>
</protein>
<dbReference type="Pfam" id="PF17784">
    <property type="entry name" value="Sulfotransfer_4"/>
    <property type="match status" value="1"/>
</dbReference>
<organism evidence="2 3">
    <name type="scientific">Aspergillus sydowii CBS 593.65</name>
    <dbReference type="NCBI Taxonomy" id="1036612"/>
    <lineage>
        <taxon>Eukaryota</taxon>
        <taxon>Fungi</taxon>
        <taxon>Dikarya</taxon>
        <taxon>Ascomycota</taxon>
        <taxon>Pezizomycotina</taxon>
        <taxon>Eurotiomycetes</taxon>
        <taxon>Eurotiomycetidae</taxon>
        <taxon>Eurotiales</taxon>
        <taxon>Aspergillaceae</taxon>
        <taxon>Aspergillus</taxon>
        <taxon>Aspergillus subgen. Nidulantes</taxon>
    </lineage>
</organism>
<dbReference type="OrthoDB" id="408152at2759"/>
<gene>
    <name evidence="2" type="ORF">ASPSYDRAFT_88849</name>
</gene>
<evidence type="ECO:0000256" key="1">
    <source>
        <dbReference type="SAM" id="Phobius"/>
    </source>
</evidence>
<dbReference type="EMBL" id="KV878585">
    <property type="protein sequence ID" value="OJJ59957.1"/>
    <property type="molecule type" value="Genomic_DNA"/>
</dbReference>
<dbReference type="InterPro" id="IPR027417">
    <property type="entry name" value="P-loop_NTPase"/>
</dbReference>
<dbReference type="RefSeq" id="XP_040703763.1">
    <property type="nucleotide sequence ID" value="XM_040852072.1"/>
</dbReference>
<keyword evidence="1" id="KW-0812">Transmembrane</keyword>
<name>A0A1L9TKK1_9EURO</name>
<accession>A0A1L9TKK1</accession>
<keyword evidence="3" id="KW-1185">Reference proteome</keyword>
<reference evidence="3" key="1">
    <citation type="journal article" date="2017" name="Genome Biol.">
        <title>Comparative genomics reveals high biological diversity and specific adaptations in the industrially and medically important fungal genus Aspergillus.</title>
        <authorList>
            <person name="de Vries R.P."/>
            <person name="Riley R."/>
            <person name="Wiebenga A."/>
            <person name="Aguilar-Osorio G."/>
            <person name="Amillis S."/>
            <person name="Uchima C.A."/>
            <person name="Anderluh G."/>
            <person name="Asadollahi M."/>
            <person name="Askin M."/>
            <person name="Barry K."/>
            <person name="Battaglia E."/>
            <person name="Bayram O."/>
            <person name="Benocci T."/>
            <person name="Braus-Stromeyer S.A."/>
            <person name="Caldana C."/>
            <person name="Canovas D."/>
            <person name="Cerqueira G.C."/>
            <person name="Chen F."/>
            <person name="Chen W."/>
            <person name="Choi C."/>
            <person name="Clum A."/>
            <person name="Dos Santos R.A."/>
            <person name="Damasio A.R."/>
            <person name="Diallinas G."/>
            <person name="Emri T."/>
            <person name="Fekete E."/>
            <person name="Flipphi M."/>
            <person name="Freyberg S."/>
            <person name="Gallo A."/>
            <person name="Gournas C."/>
            <person name="Habgood R."/>
            <person name="Hainaut M."/>
            <person name="Harispe M.L."/>
            <person name="Henrissat B."/>
            <person name="Hilden K.S."/>
            <person name="Hope R."/>
            <person name="Hossain A."/>
            <person name="Karabika E."/>
            <person name="Karaffa L."/>
            <person name="Karanyi Z."/>
            <person name="Krasevec N."/>
            <person name="Kuo A."/>
            <person name="Kusch H."/>
            <person name="LaButti K."/>
            <person name="Lagendijk E.L."/>
            <person name="Lapidus A."/>
            <person name="Levasseur A."/>
            <person name="Lindquist E."/>
            <person name="Lipzen A."/>
            <person name="Logrieco A.F."/>
            <person name="MacCabe A."/>
            <person name="Maekelae M.R."/>
            <person name="Malavazi I."/>
            <person name="Melin P."/>
            <person name="Meyer V."/>
            <person name="Mielnichuk N."/>
            <person name="Miskei M."/>
            <person name="Molnar A.P."/>
            <person name="Mule G."/>
            <person name="Ngan C.Y."/>
            <person name="Orejas M."/>
            <person name="Orosz E."/>
            <person name="Ouedraogo J.P."/>
            <person name="Overkamp K.M."/>
            <person name="Park H.-S."/>
            <person name="Perrone G."/>
            <person name="Piumi F."/>
            <person name="Punt P.J."/>
            <person name="Ram A.F."/>
            <person name="Ramon A."/>
            <person name="Rauscher S."/>
            <person name="Record E."/>
            <person name="Riano-Pachon D.M."/>
            <person name="Robert V."/>
            <person name="Roehrig J."/>
            <person name="Ruller R."/>
            <person name="Salamov A."/>
            <person name="Salih N.S."/>
            <person name="Samson R.A."/>
            <person name="Sandor E."/>
            <person name="Sanguinetti M."/>
            <person name="Schuetze T."/>
            <person name="Sepcic K."/>
            <person name="Shelest E."/>
            <person name="Sherlock G."/>
            <person name="Sophianopoulou V."/>
            <person name="Squina F.M."/>
            <person name="Sun H."/>
            <person name="Susca A."/>
            <person name="Todd R.B."/>
            <person name="Tsang A."/>
            <person name="Unkles S.E."/>
            <person name="van de Wiele N."/>
            <person name="van Rossen-Uffink D."/>
            <person name="Oliveira J.V."/>
            <person name="Vesth T.C."/>
            <person name="Visser J."/>
            <person name="Yu J.-H."/>
            <person name="Zhou M."/>
            <person name="Andersen M.R."/>
            <person name="Archer D.B."/>
            <person name="Baker S.E."/>
            <person name="Benoit I."/>
            <person name="Brakhage A.A."/>
            <person name="Braus G.H."/>
            <person name="Fischer R."/>
            <person name="Frisvad J.C."/>
            <person name="Goldman G.H."/>
            <person name="Houbraken J."/>
            <person name="Oakley B."/>
            <person name="Pocsi I."/>
            <person name="Scazzocchio C."/>
            <person name="Seiboth B."/>
            <person name="vanKuyk P.A."/>
            <person name="Wortman J."/>
            <person name="Dyer P.S."/>
            <person name="Grigoriev I.V."/>
        </authorList>
    </citation>
    <scope>NUCLEOTIDE SEQUENCE [LARGE SCALE GENOMIC DNA]</scope>
    <source>
        <strain evidence="3">CBS 593.65</strain>
    </source>
</reference>